<dbReference type="KEGG" id="poz:I0K15_20725"/>
<dbReference type="Gene3D" id="2.130.10.10">
    <property type="entry name" value="YVTN repeat-like/Quinoprotein amine dehydrogenase"/>
    <property type="match status" value="1"/>
</dbReference>
<keyword evidence="3" id="KW-1185">Reference proteome</keyword>
<evidence type="ECO:0000313" key="3">
    <source>
        <dbReference type="Proteomes" id="UP000594800"/>
    </source>
</evidence>
<dbReference type="PIRSF" id="PIRSF028101">
    <property type="entry name" value="UCP028101"/>
    <property type="match status" value="1"/>
</dbReference>
<feature type="signal peptide" evidence="1">
    <location>
        <begin position="1"/>
        <end position="23"/>
    </location>
</feature>
<dbReference type="PROSITE" id="PS51318">
    <property type="entry name" value="TAT"/>
    <property type="match status" value="1"/>
</dbReference>
<feature type="chain" id="PRO_5032655514" evidence="1">
    <location>
        <begin position="24"/>
        <end position="356"/>
    </location>
</feature>
<dbReference type="InterPro" id="IPR006311">
    <property type="entry name" value="TAT_signal"/>
</dbReference>
<proteinExistence type="predicted"/>
<dbReference type="InterPro" id="IPR011044">
    <property type="entry name" value="Quino_amine_DH_bsu"/>
</dbReference>
<dbReference type="SUPFAM" id="SSF50969">
    <property type="entry name" value="YVTN repeat-like/Quinoprotein amine dehydrogenase"/>
    <property type="match status" value="1"/>
</dbReference>
<dbReference type="Pfam" id="PF07433">
    <property type="entry name" value="DUF1513"/>
    <property type="match status" value="1"/>
</dbReference>
<evidence type="ECO:0000313" key="2">
    <source>
        <dbReference type="EMBL" id="QPH56288.1"/>
    </source>
</evidence>
<accession>A0A7S9QEV1</accession>
<sequence>MMRRRCFLSALGASAALPQVSWAAAGNPEYLAAARHGTDRYMLHGLRADGSSAFIIDLPGRGHAAAAHPHRAEAVAIARRPGTFAFVIDCVSGAVISRLTAPEGRHFYGHGAFTADGATLLLTENDIASGAGRLSLWDVAAGYRRVAELPSGGIGPHEILRRPDGGFAIANGGIRTHPDTGREKLNLDTMAPNLTLLDADFRLERRVELPHALHQNSIRHLAARPDGQIALGLQWNGGNEAVPSVAVVLPDGELQLCEVPDALARRIEGYVGSIAYSGDGTLIAATAPRGNCLMLFDPATGDLAQVEPGIDICGVAATATGLIATQGDGTIRWLPGASRDTLQADLAWDNHLVAIR</sequence>
<keyword evidence="1" id="KW-0732">Signal</keyword>
<organism evidence="2 3">
    <name type="scientific">Pontivivens ytuae</name>
    <dbReference type="NCBI Taxonomy" id="2789856"/>
    <lineage>
        <taxon>Bacteria</taxon>
        <taxon>Pseudomonadati</taxon>
        <taxon>Pseudomonadota</taxon>
        <taxon>Alphaproteobacteria</taxon>
        <taxon>Rhodobacterales</taxon>
        <taxon>Paracoccaceae</taxon>
        <taxon>Pontivivens</taxon>
    </lineage>
</organism>
<dbReference type="InterPro" id="IPR008311">
    <property type="entry name" value="UCP028101"/>
</dbReference>
<gene>
    <name evidence="2" type="ORF">I0K15_20725</name>
</gene>
<dbReference type="Proteomes" id="UP000594800">
    <property type="component" value="Chromosome"/>
</dbReference>
<dbReference type="AlphaFoldDB" id="A0A7S9QEV1"/>
<evidence type="ECO:0000256" key="1">
    <source>
        <dbReference type="SAM" id="SignalP"/>
    </source>
</evidence>
<protein>
    <submittedName>
        <fullName evidence="2">DUF1513 domain-containing protein</fullName>
    </submittedName>
</protein>
<dbReference type="InterPro" id="IPR015943">
    <property type="entry name" value="WD40/YVTN_repeat-like_dom_sf"/>
</dbReference>
<name>A0A7S9QEV1_9RHOB</name>
<reference evidence="2 3" key="1">
    <citation type="submission" date="2020-11" db="EMBL/GenBank/DDBJ databases">
        <title>Description of Pontivivens ytuae sp. nov. isolated from deep sea sediment of Mariana Trench.</title>
        <authorList>
            <person name="Wang Z."/>
            <person name="Sun Q.-L."/>
            <person name="Xu X.-D."/>
            <person name="Tang Y.-Z."/>
            <person name="Zhang J."/>
        </authorList>
    </citation>
    <scope>NUCLEOTIDE SEQUENCE [LARGE SCALE GENOMIC DNA]</scope>
    <source>
        <strain evidence="2 3">MT2928</strain>
    </source>
</reference>
<dbReference type="EMBL" id="CP064942">
    <property type="protein sequence ID" value="QPH56288.1"/>
    <property type="molecule type" value="Genomic_DNA"/>
</dbReference>